<dbReference type="OrthoDB" id="4526781at2759"/>
<gene>
    <name evidence="4" type="ORF">PENSUB_6686</name>
</gene>
<keyword evidence="1" id="KW-0067">ATP-binding</keyword>
<comment type="caution">
    <text evidence="4">The sequence shown here is derived from an EMBL/GenBank/DDBJ whole genome shotgun (WGS) entry which is preliminary data.</text>
</comment>
<dbReference type="AlphaFoldDB" id="A0A1Q5U0G4"/>
<dbReference type="Proteomes" id="UP000186955">
    <property type="component" value="Unassembled WGS sequence"/>
</dbReference>
<dbReference type="SMART" id="SM00382">
    <property type="entry name" value="AAA"/>
    <property type="match status" value="1"/>
</dbReference>
<keyword evidence="1" id="KW-0547">Nucleotide-binding</keyword>
<evidence type="ECO:0000256" key="2">
    <source>
        <dbReference type="SAM" id="MobiDB-lite"/>
    </source>
</evidence>
<evidence type="ECO:0000259" key="3">
    <source>
        <dbReference type="SMART" id="SM00382"/>
    </source>
</evidence>
<feature type="compositionally biased region" description="Basic and acidic residues" evidence="2">
    <location>
        <begin position="1062"/>
        <end position="1097"/>
    </location>
</feature>
<dbReference type="InterPro" id="IPR041677">
    <property type="entry name" value="DNA2/NAM7_AAA_11"/>
</dbReference>
<keyword evidence="1" id="KW-0347">Helicase</keyword>
<name>A0A1Q5U0G4_9EURO</name>
<sequence>MEVPTAGSMANALFAPDPFDKPLGYDCPTDLRTMAIKWRPCQMTVGNELFSGKYHIVLDSQQPRVAFTLRTKQRGQVVFTAKNCSIETGFDRDDPAFVNQYRHRLKIERPRLAFIKIRPSAQPPIPSAEREEPIDNTERRDWKILNSVRWEENEAVIWIPHEEKDVQKGQTCFNRLGRLVQLVRTNADGQPEPQPKAYWFYARNPVTENSDRSPPMPWLFDSHDRYAELKPHDPFFIDEEDRSSILVAATRNERDYQKASLLEIFNLERVHKARLRTAGQNDWWYVDVTVNAQQFPTLSSSTQVRFAIRDPANLETRLAKQELNLEGLVVSDNDSFKADFTMFVRAELQAYEGQDLVVTAIVTPNLLPVNEQLVALEAVGQVKCFGDMPENKNKGYSLRKLVLGHGREVDPYCPDYFELNLRDISSIEQAKQDEYLKHIEKVVPLDTEQAQAVRKSTVAVPGGVHLIVGPPGTGKTRTAKRIILTLASLGLKVLVVAGSNKGVDNLFHPLYEATKNDQRFRSWCGTVVRFRSPACQFATIRQDSAKRGPNNTPELSDVEREIEKCQTHTLVLKHARNTPTDQWSAIFLELLEKDRKSGVQGQEQIKFRSAYEHLMRQVFAMKSIRVVASTLSTSAQEDLRLAFKPDVVICDESGQCLEGDHMIPLTKNAETVRAVILLGDPDQLPPTVTSEGQQNEGAQYLKRSLMARLGECGYPSTFLNVNYRNHPQILALFNRQIYNGRLTASPINSQPERVGDTWDEFTRKRHHFHGQNIAGIRRLFISVIGYAEKEEHGTSFENQSQAVVIRHLLAELYSFQTAAGQKISAEDVMVISPYKAQRRLISRMLKDSSLAVRDNLTVDAAQGQEAPIVLLSLTKPGKDIRSLGFVASKERLNVALSRAQKVLIVVGNMAAWNEQFMTSVKRLESAKVLRGLFEDVRQEEHVLTWVDRRTVTEVDPEPGYIYYSHVKAPRLAHPVMPSQQDAMDIDEPEQEFPARGTPPFVGLPPRSMPFDHAQPEPLGGPPQAVPSSLPQPAPFALSHRPASGLPQNLAVSLPARPPSPSEDQRARDDRLAELEARRHAAMEGHMQHQADSAREAARVAWYDRQMRDLRNPQGSRGSRQERARSRSPRR</sequence>
<reference evidence="4 5" key="1">
    <citation type="submission" date="2016-10" db="EMBL/GenBank/DDBJ databases">
        <title>Genome sequence of the ascomycete fungus Penicillium subrubescens.</title>
        <authorList>
            <person name="De Vries R.P."/>
            <person name="Peng M."/>
            <person name="Dilokpimol A."/>
            <person name="Hilden K."/>
            <person name="Makela M.R."/>
            <person name="Grigoriev I."/>
            <person name="Riley R."/>
            <person name="Granchi Z."/>
        </authorList>
    </citation>
    <scope>NUCLEOTIDE SEQUENCE [LARGE SCALE GENOMIC DNA]</scope>
    <source>
        <strain evidence="4 5">CBS 132785</strain>
    </source>
</reference>
<evidence type="ECO:0000256" key="1">
    <source>
        <dbReference type="ARBA" id="ARBA00022806"/>
    </source>
</evidence>
<feature type="region of interest" description="Disordered" evidence="2">
    <location>
        <begin position="989"/>
        <end position="1130"/>
    </location>
</feature>
<dbReference type="InterPro" id="IPR045055">
    <property type="entry name" value="DNA2/NAM7-like"/>
</dbReference>
<dbReference type="InterPro" id="IPR041679">
    <property type="entry name" value="DNA2/NAM7-like_C"/>
</dbReference>
<dbReference type="GO" id="GO:0004386">
    <property type="term" value="F:helicase activity"/>
    <property type="evidence" value="ECO:0007669"/>
    <property type="project" value="InterPro"/>
</dbReference>
<feature type="compositionally biased region" description="Pro residues" evidence="2">
    <location>
        <begin position="1018"/>
        <end position="1033"/>
    </location>
</feature>
<feature type="domain" description="AAA+ ATPase" evidence="3">
    <location>
        <begin position="461"/>
        <end position="743"/>
    </location>
</feature>
<keyword evidence="5" id="KW-1185">Reference proteome</keyword>
<dbReference type="Gene3D" id="3.40.50.300">
    <property type="entry name" value="P-loop containing nucleotide triphosphate hydrolases"/>
    <property type="match status" value="2"/>
</dbReference>
<evidence type="ECO:0000313" key="5">
    <source>
        <dbReference type="Proteomes" id="UP000186955"/>
    </source>
</evidence>
<dbReference type="Pfam" id="PF13087">
    <property type="entry name" value="AAA_12"/>
    <property type="match status" value="1"/>
</dbReference>
<dbReference type="SUPFAM" id="SSF52540">
    <property type="entry name" value="P-loop containing nucleoside triphosphate hydrolases"/>
    <property type="match status" value="1"/>
</dbReference>
<organism evidence="4 5">
    <name type="scientific">Penicillium subrubescens</name>
    <dbReference type="NCBI Taxonomy" id="1316194"/>
    <lineage>
        <taxon>Eukaryota</taxon>
        <taxon>Fungi</taxon>
        <taxon>Dikarya</taxon>
        <taxon>Ascomycota</taxon>
        <taxon>Pezizomycotina</taxon>
        <taxon>Eurotiomycetes</taxon>
        <taxon>Eurotiomycetidae</taxon>
        <taxon>Eurotiales</taxon>
        <taxon>Aspergillaceae</taxon>
        <taxon>Penicillium</taxon>
    </lineage>
</organism>
<dbReference type="EMBL" id="MNBE01000602">
    <property type="protein sequence ID" value="OKP05966.1"/>
    <property type="molecule type" value="Genomic_DNA"/>
</dbReference>
<dbReference type="PANTHER" id="PTHR10887">
    <property type="entry name" value="DNA2/NAM7 HELICASE FAMILY"/>
    <property type="match status" value="1"/>
</dbReference>
<dbReference type="InterPro" id="IPR003593">
    <property type="entry name" value="AAA+_ATPase"/>
</dbReference>
<protein>
    <recommendedName>
        <fullName evidence="3">AAA+ ATPase domain-containing protein</fullName>
    </recommendedName>
</protein>
<accession>A0A1Q5U0G4</accession>
<dbReference type="PANTHER" id="PTHR10887:SF495">
    <property type="entry name" value="HELICASE SENATAXIN ISOFORM X1-RELATED"/>
    <property type="match status" value="1"/>
</dbReference>
<evidence type="ECO:0000313" key="4">
    <source>
        <dbReference type="EMBL" id="OKP05966.1"/>
    </source>
</evidence>
<dbReference type="InterPro" id="IPR027417">
    <property type="entry name" value="P-loop_NTPase"/>
</dbReference>
<dbReference type="CDD" id="cd18808">
    <property type="entry name" value="SF1_C_Upf1"/>
    <property type="match status" value="1"/>
</dbReference>
<dbReference type="Pfam" id="PF13086">
    <property type="entry name" value="AAA_11"/>
    <property type="match status" value="1"/>
</dbReference>
<keyword evidence="1" id="KW-0378">Hydrolase</keyword>
<proteinExistence type="predicted"/>
<dbReference type="InterPro" id="IPR047187">
    <property type="entry name" value="SF1_C_Upf1"/>
</dbReference>